<dbReference type="CDD" id="cd00603">
    <property type="entry name" value="IPT_PCSR"/>
    <property type="match status" value="1"/>
</dbReference>
<dbReference type="CDD" id="cd00102">
    <property type="entry name" value="IPT"/>
    <property type="match status" value="2"/>
</dbReference>
<protein>
    <recommendedName>
        <fullName evidence="3">IPT/TIG domain-containing protein</fullName>
    </recommendedName>
</protein>
<sequence>MAVSPNQGSTGGGDAVTLTGSHFTNTIGVRYGSRQAASFTVVSDTSTATVTPSGHGPVPVSVTTPGGTGVVGTFYYLPPPSFRLIPPPAGPLAGGNTVTLTGLGLYTTSEVRFGTQAAEFTGDSDGQLTVTVPAAASTGPVAVTVRTRGGIAGGVAYTYLGSPSLTVVTLDSGPVDGGNLVVITGTAFSYTTSVTFGGTPALSYRIASDTEIDALVPAGALGSADVSVTTLGGTATASGAYTYLGRFAVLGGQSVTNTGPTSVTGDLGVSPGVSITGFPPGQVNGTIHTADADALQAHADLAATYDNAAGRIPDAGISGDLGGLTLTPGVYNATSSIGLTGALTLDAQGNRNAEWIFQIGSTLTTATASGVLLTNGATARNVIWQIGSSATLGTDTAFAGRILAATSITVNAGATVNGQTLARDGSVALDTNTVTRPW</sequence>
<evidence type="ECO:0000259" key="3">
    <source>
        <dbReference type="SMART" id="SM00429"/>
    </source>
</evidence>
<organism evidence="4 5">
    <name type="scientific">Streptomyces olivochromogenes</name>
    <dbReference type="NCBI Taxonomy" id="1963"/>
    <lineage>
        <taxon>Bacteria</taxon>
        <taxon>Bacillati</taxon>
        <taxon>Actinomycetota</taxon>
        <taxon>Actinomycetes</taxon>
        <taxon>Kitasatosporales</taxon>
        <taxon>Streptomycetaceae</taxon>
        <taxon>Streptomyces</taxon>
    </lineage>
</organism>
<dbReference type="AlphaFoldDB" id="A0A250VR01"/>
<feature type="domain" description="IPT/TIG" evidence="3">
    <location>
        <begin position="79"/>
        <end position="160"/>
    </location>
</feature>
<name>A0A250VR01_STROL</name>
<dbReference type="SUPFAM" id="SSF81296">
    <property type="entry name" value="E set domains"/>
    <property type="match status" value="3"/>
</dbReference>
<comment type="caution">
    <text evidence="4">The sequence shown here is derived from an EMBL/GenBank/DDBJ whole genome shotgun (WGS) entry which is preliminary data.</text>
</comment>
<dbReference type="Gene3D" id="2.60.40.10">
    <property type="entry name" value="Immunoglobulins"/>
    <property type="match status" value="3"/>
</dbReference>
<dbReference type="InterPro" id="IPR021884">
    <property type="entry name" value="Ice-bd_prot"/>
</dbReference>
<evidence type="ECO:0000313" key="5">
    <source>
        <dbReference type="Proteomes" id="UP000217446"/>
    </source>
</evidence>
<keyword evidence="2" id="KW-0732">Signal</keyword>
<proteinExistence type="inferred from homology"/>
<dbReference type="Pfam" id="PF11999">
    <property type="entry name" value="Ice_binding"/>
    <property type="match status" value="1"/>
</dbReference>
<dbReference type="Proteomes" id="UP000217446">
    <property type="component" value="Unassembled WGS sequence"/>
</dbReference>
<evidence type="ECO:0000313" key="4">
    <source>
        <dbReference type="EMBL" id="GAX56516.1"/>
    </source>
</evidence>
<dbReference type="RefSeq" id="WP_067382070.1">
    <property type="nucleotide sequence ID" value="NZ_BDQI01000026.1"/>
</dbReference>
<dbReference type="InterPro" id="IPR002909">
    <property type="entry name" value="IPT_dom"/>
</dbReference>
<feature type="domain" description="IPT/TIG" evidence="3">
    <location>
        <begin position="162"/>
        <end position="244"/>
    </location>
</feature>
<dbReference type="InterPro" id="IPR013783">
    <property type="entry name" value="Ig-like_fold"/>
</dbReference>
<dbReference type="Pfam" id="PF01833">
    <property type="entry name" value="TIG"/>
    <property type="match status" value="3"/>
</dbReference>
<dbReference type="GO" id="GO:0005975">
    <property type="term" value="P:carbohydrate metabolic process"/>
    <property type="evidence" value="ECO:0007669"/>
    <property type="project" value="UniProtKB-ARBA"/>
</dbReference>
<accession>A0A250VR01</accession>
<gene>
    <name evidence="4" type="ORF">SO3561_08084</name>
</gene>
<reference evidence="5" key="1">
    <citation type="submission" date="2017-05" db="EMBL/GenBank/DDBJ databases">
        <title>Streptomyces olivochromogenes NBRC 3561 whole genome shotgun sequence.</title>
        <authorList>
            <person name="Dohra H."/>
            <person name="Kodani S."/>
        </authorList>
    </citation>
    <scope>NUCLEOTIDE SEQUENCE [LARGE SCALE GENOMIC DNA]</scope>
    <source>
        <strain evidence="5">NBRC 3561</strain>
    </source>
</reference>
<dbReference type="SMART" id="SM00429">
    <property type="entry name" value="IPT"/>
    <property type="match status" value="3"/>
</dbReference>
<evidence type="ECO:0000256" key="1">
    <source>
        <dbReference type="ARBA" id="ARBA00005445"/>
    </source>
</evidence>
<keyword evidence="5" id="KW-1185">Reference proteome</keyword>
<feature type="domain" description="IPT/TIG" evidence="3">
    <location>
        <begin position="1"/>
        <end position="77"/>
    </location>
</feature>
<dbReference type="EMBL" id="BDQI01000026">
    <property type="protein sequence ID" value="GAX56516.1"/>
    <property type="molecule type" value="Genomic_DNA"/>
</dbReference>
<dbReference type="InterPro" id="IPR014756">
    <property type="entry name" value="Ig_E-set"/>
</dbReference>
<evidence type="ECO:0000256" key="2">
    <source>
        <dbReference type="ARBA" id="ARBA00022729"/>
    </source>
</evidence>
<comment type="similarity">
    <text evidence="1">Belongs to the ice-binding protein family.</text>
</comment>